<proteinExistence type="predicted"/>
<dbReference type="Gene3D" id="1.20.1740.10">
    <property type="entry name" value="Amino acid/polyamine transporter I"/>
    <property type="match status" value="1"/>
</dbReference>
<evidence type="ECO:0000256" key="5">
    <source>
        <dbReference type="ARBA" id="ARBA00023136"/>
    </source>
</evidence>
<dbReference type="AlphaFoldDB" id="A0A4Z1EYA6"/>
<feature type="transmembrane region" description="Helical" evidence="6">
    <location>
        <begin position="174"/>
        <end position="195"/>
    </location>
</feature>
<feature type="transmembrane region" description="Helical" evidence="6">
    <location>
        <begin position="415"/>
        <end position="436"/>
    </location>
</feature>
<dbReference type="PANTHER" id="PTHR45649">
    <property type="entry name" value="AMINO-ACID PERMEASE BAT1"/>
    <property type="match status" value="1"/>
</dbReference>
<dbReference type="EMBL" id="PQXI01000666">
    <property type="protein sequence ID" value="TGO14191.1"/>
    <property type="molecule type" value="Genomic_DNA"/>
</dbReference>
<feature type="transmembrane region" description="Helical" evidence="6">
    <location>
        <begin position="85"/>
        <end position="110"/>
    </location>
</feature>
<feature type="transmembrane region" description="Helical" evidence="6">
    <location>
        <begin position="247"/>
        <end position="268"/>
    </location>
</feature>
<dbReference type="Proteomes" id="UP000297910">
    <property type="component" value="Unassembled WGS sequence"/>
</dbReference>
<dbReference type="Pfam" id="PF13520">
    <property type="entry name" value="AA_permease_2"/>
    <property type="match status" value="1"/>
</dbReference>
<keyword evidence="4 6" id="KW-1133">Transmembrane helix</keyword>
<dbReference type="GO" id="GO:0016020">
    <property type="term" value="C:membrane"/>
    <property type="evidence" value="ECO:0007669"/>
    <property type="project" value="UniProtKB-SubCell"/>
</dbReference>
<accession>A0A4Z1EYA6</accession>
<feature type="transmembrane region" description="Helical" evidence="6">
    <location>
        <begin position="289"/>
        <end position="315"/>
    </location>
</feature>
<feature type="transmembrane region" description="Helical" evidence="6">
    <location>
        <begin position="476"/>
        <end position="495"/>
    </location>
</feature>
<dbReference type="PIRSF" id="PIRSF006060">
    <property type="entry name" value="AA_transporter"/>
    <property type="match status" value="1"/>
</dbReference>
<evidence type="ECO:0008006" key="9">
    <source>
        <dbReference type="Google" id="ProtNLM"/>
    </source>
</evidence>
<evidence type="ECO:0000313" key="7">
    <source>
        <dbReference type="EMBL" id="TGO14191.1"/>
    </source>
</evidence>
<feature type="transmembrane region" description="Helical" evidence="6">
    <location>
        <begin position="388"/>
        <end position="409"/>
    </location>
</feature>
<feature type="transmembrane region" description="Helical" evidence="6">
    <location>
        <begin position="131"/>
        <end position="154"/>
    </location>
</feature>
<evidence type="ECO:0000256" key="4">
    <source>
        <dbReference type="ARBA" id="ARBA00022989"/>
    </source>
</evidence>
<protein>
    <recommendedName>
        <fullName evidence="9">Amino acid permease/ SLC12A domain-containing protein</fullName>
    </recommendedName>
</protein>
<name>A0A4Z1EYA6_9HELO</name>
<keyword evidence="3 6" id="KW-0812">Transmembrane</keyword>
<evidence type="ECO:0000256" key="6">
    <source>
        <dbReference type="SAM" id="Phobius"/>
    </source>
</evidence>
<dbReference type="InterPro" id="IPR002293">
    <property type="entry name" value="AA/rel_permease1"/>
</dbReference>
<keyword evidence="8" id="KW-1185">Reference proteome</keyword>
<dbReference type="GO" id="GO:0022857">
    <property type="term" value="F:transmembrane transporter activity"/>
    <property type="evidence" value="ECO:0007669"/>
    <property type="project" value="InterPro"/>
</dbReference>
<reference evidence="7 8" key="1">
    <citation type="submission" date="2017-12" db="EMBL/GenBank/DDBJ databases">
        <title>Comparative genomics of Botrytis spp.</title>
        <authorList>
            <person name="Valero-Jimenez C.A."/>
            <person name="Tapia P."/>
            <person name="Veloso J."/>
            <person name="Silva-Moreno E."/>
            <person name="Staats M."/>
            <person name="Valdes J.H."/>
            <person name="Van Kan J.A.L."/>
        </authorList>
    </citation>
    <scope>NUCLEOTIDE SEQUENCE [LARGE SCALE GENOMIC DNA]</scope>
    <source>
        <strain evidence="7 8">Bp0003</strain>
    </source>
</reference>
<gene>
    <name evidence="7" type="ORF">BPAE_0669g00030</name>
</gene>
<evidence type="ECO:0000256" key="2">
    <source>
        <dbReference type="ARBA" id="ARBA00022448"/>
    </source>
</evidence>
<keyword evidence="2" id="KW-0813">Transport</keyword>
<dbReference type="PANTHER" id="PTHR45649:SF1">
    <property type="entry name" value="TRANSPORTER, PUTATIVE (EUROFUNG)-RELATED"/>
    <property type="match status" value="1"/>
</dbReference>
<organism evidence="7 8">
    <name type="scientific">Botrytis paeoniae</name>
    <dbReference type="NCBI Taxonomy" id="278948"/>
    <lineage>
        <taxon>Eukaryota</taxon>
        <taxon>Fungi</taxon>
        <taxon>Dikarya</taxon>
        <taxon>Ascomycota</taxon>
        <taxon>Pezizomycotina</taxon>
        <taxon>Leotiomycetes</taxon>
        <taxon>Helotiales</taxon>
        <taxon>Sclerotiniaceae</taxon>
        <taxon>Botrytis</taxon>
    </lineage>
</organism>
<keyword evidence="5 6" id="KW-0472">Membrane</keyword>
<sequence length="541" mass="58428">MMEPKGGKSSATVELGTIENLREVSRRRTEDRDRNELVRLGKNPVLKRNFGFMSIVGFSCTVLITWEATLILFLSGLQNGGPAGIIYGFILIWIGNLSVFSTLSELVSMAPTSGGQYHWVSMLAPPSCAKFLSYLTGWLTLGGWQGSVASGGYLTGTMIQGLISLTVPSYTPHGWQGMLLFWAVILFAVSINTIVSSLLPKFEGLILILHICGFFAILITLVILGPHDTSKDVFTVWLNSGGWSTQGLSFFVGLTGNVFAFVGADGAFHMSEEIRNPSLVVPRSIMLSIIINGSMGFAMVIALLFCIGDIDAALATNTGYPFMEIFLQATRSVSGAAVMASIIAILGICATVGTLASTSRMFWSFSRDRGLPGWRTLQRVNTRTTIPLYAIAVTTVIACLLSIISVGSATAFNDVISLSVSGLYSSYLICAVLLLYRRVTGGLQHATSTSEVSIARTIAEGKLTWGPWHVPGTFGIINNGFAIVYLIIMLFFSFWPPATPVTAASMNYSILVTGSIVIVSIIYYAIRGRHEWVGPVIEIQQ</sequence>
<feature type="transmembrane region" description="Helical" evidence="6">
    <location>
        <begin position="335"/>
        <end position="357"/>
    </location>
</feature>
<feature type="transmembrane region" description="Helical" evidence="6">
    <location>
        <begin position="207"/>
        <end position="227"/>
    </location>
</feature>
<evidence type="ECO:0000256" key="3">
    <source>
        <dbReference type="ARBA" id="ARBA00022692"/>
    </source>
</evidence>
<comment type="subcellular location">
    <subcellularLocation>
        <location evidence="1">Membrane</location>
        <topology evidence="1">Multi-pass membrane protein</topology>
    </subcellularLocation>
</comment>
<feature type="transmembrane region" description="Helical" evidence="6">
    <location>
        <begin position="50"/>
        <end position="73"/>
    </location>
</feature>
<evidence type="ECO:0000256" key="1">
    <source>
        <dbReference type="ARBA" id="ARBA00004141"/>
    </source>
</evidence>
<comment type="caution">
    <text evidence="7">The sequence shown here is derived from an EMBL/GenBank/DDBJ whole genome shotgun (WGS) entry which is preliminary data.</text>
</comment>
<feature type="transmembrane region" description="Helical" evidence="6">
    <location>
        <begin position="507"/>
        <end position="526"/>
    </location>
</feature>
<evidence type="ECO:0000313" key="8">
    <source>
        <dbReference type="Proteomes" id="UP000297910"/>
    </source>
</evidence>